<reference evidence="13 14" key="1">
    <citation type="submission" date="2023-11" db="EMBL/GenBank/DDBJ databases">
        <title>Halocaridina rubra genome assembly.</title>
        <authorList>
            <person name="Smith C."/>
        </authorList>
    </citation>
    <scope>NUCLEOTIDE SEQUENCE [LARGE SCALE GENOMIC DNA]</scope>
    <source>
        <strain evidence="13">EP-1</strain>
        <tissue evidence="13">Whole</tissue>
    </source>
</reference>
<dbReference type="AlphaFoldDB" id="A0AAN8X2F5"/>
<evidence type="ECO:0000256" key="7">
    <source>
        <dbReference type="ARBA" id="ARBA00022840"/>
    </source>
</evidence>
<evidence type="ECO:0000256" key="5">
    <source>
        <dbReference type="ARBA" id="ARBA00022737"/>
    </source>
</evidence>
<keyword evidence="6" id="KW-0547">Nucleotide-binding</keyword>
<dbReference type="CDD" id="cd03244">
    <property type="entry name" value="ABCC_MRP_domain2"/>
    <property type="match status" value="1"/>
</dbReference>
<evidence type="ECO:0000256" key="4">
    <source>
        <dbReference type="ARBA" id="ARBA00022692"/>
    </source>
</evidence>
<dbReference type="FunFam" id="3.40.50.300:FF:000074">
    <property type="entry name" value="Multidrug resistance-associated protein 5 isoform 1"/>
    <property type="match status" value="1"/>
</dbReference>
<dbReference type="InterPro" id="IPR003439">
    <property type="entry name" value="ABC_transporter-like_ATP-bd"/>
</dbReference>
<dbReference type="Pfam" id="PF00664">
    <property type="entry name" value="ABC_membrane"/>
    <property type="match status" value="1"/>
</dbReference>
<dbReference type="GO" id="GO:0016887">
    <property type="term" value="F:ATP hydrolysis activity"/>
    <property type="evidence" value="ECO:0007669"/>
    <property type="project" value="InterPro"/>
</dbReference>
<keyword evidence="4 10" id="KW-0812">Transmembrane</keyword>
<dbReference type="SUPFAM" id="SSF52540">
    <property type="entry name" value="P-loop containing nucleoside triphosphate hydrolases"/>
    <property type="match status" value="1"/>
</dbReference>
<dbReference type="Gene3D" id="3.40.50.300">
    <property type="entry name" value="P-loop containing nucleotide triphosphate hydrolases"/>
    <property type="match status" value="1"/>
</dbReference>
<dbReference type="InterPro" id="IPR011527">
    <property type="entry name" value="ABC1_TM_dom"/>
</dbReference>
<dbReference type="GO" id="GO:0140359">
    <property type="term" value="F:ABC-type transporter activity"/>
    <property type="evidence" value="ECO:0007669"/>
    <property type="project" value="InterPro"/>
</dbReference>
<comment type="similarity">
    <text evidence="2">Belongs to the ABC transporter superfamily. ABCC family. Conjugate transporter (TC 3.A.1.208) subfamily.</text>
</comment>
<evidence type="ECO:0000256" key="8">
    <source>
        <dbReference type="ARBA" id="ARBA00022989"/>
    </source>
</evidence>
<feature type="transmembrane region" description="Helical" evidence="10">
    <location>
        <begin position="148"/>
        <end position="171"/>
    </location>
</feature>
<proteinExistence type="inferred from homology"/>
<feature type="transmembrane region" description="Helical" evidence="10">
    <location>
        <begin position="68"/>
        <end position="86"/>
    </location>
</feature>
<dbReference type="GO" id="GO:0012505">
    <property type="term" value="C:endomembrane system"/>
    <property type="evidence" value="ECO:0007669"/>
    <property type="project" value="UniProtKB-SubCell"/>
</dbReference>
<keyword evidence="9 10" id="KW-0472">Membrane</keyword>
<evidence type="ECO:0000259" key="12">
    <source>
        <dbReference type="PROSITE" id="PS50929"/>
    </source>
</evidence>
<dbReference type="SMART" id="SM00382">
    <property type="entry name" value="AAA"/>
    <property type="match status" value="1"/>
</dbReference>
<keyword evidence="8 10" id="KW-1133">Transmembrane helix</keyword>
<feature type="transmembrane region" description="Helical" evidence="10">
    <location>
        <begin position="42"/>
        <end position="62"/>
    </location>
</feature>
<dbReference type="Pfam" id="PF00005">
    <property type="entry name" value="ABC_tran"/>
    <property type="match status" value="1"/>
</dbReference>
<comment type="subcellular location">
    <subcellularLocation>
        <location evidence="1">Endomembrane system</location>
        <topology evidence="1">Multi-pass membrane protein</topology>
    </subcellularLocation>
</comment>
<evidence type="ECO:0000256" key="10">
    <source>
        <dbReference type="SAM" id="Phobius"/>
    </source>
</evidence>
<dbReference type="InterPro" id="IPR036640">
    <property type="entry name" value="ABC1_TM_sf"/>
</dbReference>
<dbReference type="InterPro" id="IPR027417">
    <property type="entry name" value="P-loop_NTPase"/>
</dbReference>
<gene>
    <name evidence="13" type="primary">mrp-5</name>
    <name evidence="13" type="ORF">SK128_015439</name>
</gene>
<protein>
    <submittedName>
        <fullName evidence="13">ABC transporter transmembrane region</fullName>
    </submittedName>
</protein>
<dbReference type="SUPFAM" id="SSF90123">
    <property type="entry name" value="ABC transporter transmembrane region"/>
    <property type="match status" value="1"/>
</dbReference>
<organism evidence="13 14">
    <name type="scientific">Halocaridina rubra</name>
    <name type="common">Hawaiian red shrimp</name>
    <dbReference type="NCBI Taxonomy" id="373956"/>
    <lineage>
        <taxon>Eukaryota</taxon>
        <taxon>Metazoa</taxon>
        <taxon>Ecdysozoa</taxon>
        <taxon>Arthropoda</taxon>
        <taxon>Crustacea</taxon>
        <taxon>Multicrustacea</taxon>
        <taxon>Malacostraca</taxon>
        <taxon>Eumalacostraca</taxon>
        <taxon>Eucarida</taxon>
        <taxon>Decapoda</taxon>
        <taxon>Pleocyemata</taxon>
        <taxon>Caridea</taxon>
        <taxon>Atyoidea</taxon>
        <taxon>Atyidae</taxon>
        <taxon>Halocaridina</taxon>
    </lineage>
</organism>
<feature type="domain" description="ABC transmembrane type-1" evidence="12">
    <location>
        <begin position="1"/>
        <end position="189"/>
    </location>
</feature>
<sequence>MFTSILRSPTSFFDTTPTGRILNRFSRDLDEIDVRVPYYLEFVLQGILSVLGQAILVCIIYPWFTIPLATVTVLFVILDLFLNAGVRELKRIDSIRKSPVIQHIGSTLSGLSLIRVFNQQTLFTKRMYHYLDEHMAAQLVYRLSSRWYVFRTDMLSFAINVCITAICIYTKGVVSTATVGLALASMSSVCDFFPYLMKMKSEFQSRFTAVERLVEYSYDLESEAPLEDLGKSVPRDWPEFGKVEIKNVSLRYRPELPLVLHDIEATFNPGQKIGVVGRTGAGKSSLITTLLRLVETEKGSVIIDGVNVASIGLHTLRSAISVIPQDPILFQGSIRYNLDPFDEHSDMAVWEALEQSNLKKVVEQLELGLQAPVATAGENFSVGERQLICLTRALLRKSKILLLDEATASVDLETDQMIQKTIREAFIHSTVITIAHRLNTITNYDKILVLQDGKIVEFDAPDTLMEREGSLFREMMQAMGVSTVEKMNALT</sequence>
<feature type="domain" description="ABC transporter" evidence="11">
    <location>
        <begin position="243"/>
        <end position="477"/>
    </location>
</feature>
<dbReference type="InterPro" id="IPR003593">
    <property type="entry name" value="AAA+_ATPase"/>
</dbReference>
<dbReference type="GO" id="GO:0005524">
    <property type="term" value="F:ATP binding"/>
    <property type="evidence" value="ECO:0007669"/>
    <property type="project" value="UniProtKB-KW"/>
</dbReference>
<dbReference type="PROSITE" id="PS50929">
    <property type="entry name" value="ABC_TM1F"/>
    <property type="match status" value="1"/>
</dbReference>
<dbReference type="Proteomes" id="UP001381693">
    <property type="component" value="Unassembled WGS sequence"/>
</dbReference>
<keyword evidence="3" id="KW-0813">Transport</keyword>
<accession>A0AAN8X2F5</accession>
<dbReference type="PANTHER" id="PTHR24223">
    <property type="entry name" value="ATP-BINDING CASSETTE SUB-FAMILY C"/>
    <property type="match status" value="1"/>
</dbReference>
<keyword evidence="7" id="KW-0067">ATP-binding</keyword>
<evidence type="ECO:0000256" key="3">
    <source>
        <dbReference type="ARBA" id="ARBA00022448"/>
    </source>
</evidence>
<keyword evidence="5" id="KW-0677">Repeat</keyword>
<dbReference type="Gene3D" id="1.20.1560.10">
    <property type="entry name" value="ABC transporter type 1, transmembrane domain"/>
    <property type="match status" value="1"/>
</dbReference>
<keyword evidence="14" id="KW-1185">Reference proteome</keyword>
<name>A0AAN8X2F5_HALRR</name>
<evidence type="ECO:0000313" key="13">
    <source>
        <dbReference type="EMBL" id="KAK7074921.1"/>
    </source>
</evidence>
<evidence type="ECO:0000259" key="11">
    <source>
        <dbReference type="PROSITE" id="PS50893"/>
    </source>
</evidence>
<evidence type="ECO:0000256" key="9">
    <source>
        <dbReference type="ARBA" id="ARBA00023136"/>
    </source>
</evidence>
<evidence type="ECO:0000313" key="14">
    <source>
        <dbReference type="Proteomes" id="UP001381693"/>
    </source>
</evidence>
<dbReference type="EMBL" id="JAXCGZ010011409">
    <property type="protein sequence ID" value="KAK7074921.1"/>
    <property type="molecule type" value="Genomic_DNA"/>
</dbReference>
<dbReference type="InterPro" id="IPR050173">
    <property type="entry name" value="ABC_transporter_C-like"/>
</dbReference>
<comment type="caution">
    <text evidence="13">The sequence shown here is derived from an EMBL/GenBank/DDBJ whole genome shotgun (WGS) entry which is preliminary data.</text>
</comment>
<dbReference type="GO" id="GO:0016020">
    <property type="term" value="C:membrane"/>
    <property type="evidence" value="ECO:0007669"/>
    <property type="project" value="InterPro"/>
</dbReference>
<evidence type="ECO:0000256" key="2">
    <source>
        <dbReference type="ARBA" id="ARBA00009726"/>
    </source>
</evidence>
<dbReference type="PROSITE" id="PS50893">
    <property type="entry name" value="ABC_TRANSPORTER_2"/>
    <property type="match status" value="1"/>
</dbReference>
<evidence type="ECO:0000256" key="6">
    <source>
        <dbReference type="ARBA" id="ARBA00022741"/>
    </source>
</evidence>
<evidence type="ECO:0000256" key="1">
    <source>
        <dbReference type="ARBA" id="ARBA00004127"/>
    </source>
</evidence>